<evidence type="ECO:0000313" key="1">
    <source>
        <dbReference type="EMBL" id="KAH7988755.1"/>
    </source>
</evidence>
<reference evidence="1" key="1">
    <citation type="submission" date="2021-08" db="EMBL/GenBank/DDBJ databases">
        <title>The first chromosome-level gecko genome reveals the dynamic sex chromosomes of Neotropical dwarf geckos (Sphaerodactylidae: Sphaerodactylus).</title>
        <authorList>
            <person name="Pinto B.J."/>
            <person name="Keating S.E."/>
            <person name="Gamble T."/>
        </authorList>
    </citation>
    <scope>NUCLEOTIDE SEQUENCE</scope>
    <source>
        <strain evidence="1">TG3544</strain>
    </source>
</reference>
<proteinExistence type="predicted"/>
<protein>
    <submittedName>
        <fullName evidence="1">Glutamate receptor ionotropic, delta-2</fullName>
    </submittedName>
</protein>
<name>A0ACB8E8X4_9SAUR</name>
<organism evidence="1 2">
    <name type="scientific">Sphaerodactylus townsendi</name>
    <dbReference type="NCBI Taxonomy" id="933632"/>
    <lineage>
        <taxon>Eukaryota</taxon>
        <taxon>Metazoa</taxon>
        <taxon>Chordata</taxon>
        <taxon>Craniata</taxon>
        <taxon>Vertebrata</taxon>
        <taxon>Euteleostomi</taxon>
        <taxon>Lepidosauria</taxon>
        <taxon>Squamata</taxon>
        <taxon>Bifurcata</taxon>
        <taxon>Gekkota</taxon>
        <taxon>Sphaerodactylidae</taxon>
        <taxon>Sphaerodactylus</taxon>
    </lineage>
</organism>
<sequence>MCSEFILTHEFFTTCDLMNHGILALVSSIGCTSAGSLQSLADAMHIPHLFIQRSTAGTPRSGCGTTRSNRNDDYTLFVRPPVYINDVILRVVTEYAWQKFIIFYDSEYGKYLLSVLG</sequence>
<keyword evidence="2" id="KW-1185">Reference proteome</keyword>
<dbReference type="Proteomes" id="UP000827872">
    <property type="component" value="Linkage Group LG10"/>
</dbReference>
<gene>
    <name evidence="1" type="primary">GRID2_3</name>
    <name evidence="1" type="ORF">K3G42_021498</name>
</gene>
<keyword evidence="1" id="KW-0675">Receptor</keyword>
<dbReference type="EMBL" id="CM037623">
    <property type="protein sequence ID" value="KAH7988755.1"/>
    <property type="molecule type" value="Genomic_DNA"/>
</dbReference>
<accession>A0ACB8E8X4</accession>
<comment type="caution">
    <text evidence="1">The sequence shown here is derived from an EMBL/GenBank/DDBJ whole genome shotgun (WGS) entry which is preliminary data.</text>
</comment>
<evidence type="ECO:0000313" key="2">
    <source>
        <dbReference type="Proteomes" id="UP000827872"/>
    </source>
</evidence>